<name>A0A0F0LTJ6_9MICO</name>
<evidence type="ECO:0000313" key="2">
    <source>
        <dbReference type="Proteomes" id="UP000033740"/>
    </source>
</evidence>
<organism evidence="1 2">
    <name type="scientific">Microbacterium azadirachtae</name>
    <dbReference type="NCBI Taxonomy" id="582680"/>
    <lineage>
        <taxon>Bacteria</taxon>
        <taxon>Bacillati</taxon>
        <taxon>Actinomycetota</taxon>
        <taxon>Actinomycetes</taxon>
        <taxon>Micrococcales</taxon>
        <taxon>Microbacteriaceae</taxon>
        <taxon>Microbacterium</taxon>
    </lineage>
</organism>
<dbReference type="STRING" id="582680.RS86_00254"/>
<accession>A0A0F0LTJ6</accession>
<reference evidence="1 2" key="1">
    <citation type="submission" date="2015-02" db="EMBL/GenBank/DDBJ databases">
        <title>Draft genome sequences of ten Microbacterium spp. with emphasis on heavy metal contaminated environments.</title>
        <authorList>
            <person name="Corretto E."/>
        </authorList>
    </citation>
    <scope>NUCLEOTIDE SEQUENCE [LARGE SCALE GENOMIC DNA]</scope>
    <source>
        <strain evidence="1 2">ARN176</strain>
    </source>
</reference>
<sequence>MLVGEEQEADPAPPAVAEAATRAASEARMTAWARKMTDRVPTGWLISGTGAVLLASTAAFGGLADVPKPKPAELRAGEHFVGSELDMSVVSAAIGGEVRGTSIYPAAGQRTLVVVLDVTNEFDKPRLAATKDALRGIGVEDVALEGFDASRVVDGSNTTFLQPDVPARVRLAWAVDADVVSVGDEIRIVLPDSTHYVGELFTRGDYWSDVRTGAFVTVQVDALPAEQEATP</sequence>
<protein>
    <submittedName>
        <fullName evidence="1">Uncharacterized protein</fullName>
    </submittedName>
</protein>
<gene>
    <name evidence="1" type="ORF">RS86_00254</name>
</gene>
<comment type="caution">
    <text evidence="1">The sequence shown here is derived from an EMBL/GenBank/DDBJ whole genome shotgun (WGS) entry which is preliminary data.</text>
</comment>
<dbReference type="EMBL" id="JYIX01000019">
    <property type="protein sequence ID" value="KJL36463.1"/>
    <property type="molecule type" value="Genomic_DNA"/>
</dbReference>
<dbReference type="AlphaFoldDB" id="A0A0F0LTJ6"/>
<dbReference type="PATRIC" id="fig|582680.6.peg.262"/>
<evidence type="ECO:0000313" key="1">
    <source>
        <dbReference type="EMBL" id="KJL36463.1"/>
    </source>
</evidence>
<dbReference type="Proteomes" id="UP000033740">
    <property type="component" value="Unassembled WGS sequence"/>
</dbReference>
<proteinExistence type="predicted"/>
<keyword evidence="2" id="KW-1185">Reference proteome</keyword>